<feature type="domain" description="Major facilitator superfamily (MFS) profile" evidence="7">
    <location>
        <begin position="18"/>
        <end position="469"/>
    </location>
</feature>
<protein>
    <submittedName>
        <fullName evidence="8">MFS transporter</fullName>
    </submittedName>
</protein>
<dbReference type="Gene3D" id="1.20.1720.10">
    <property type="entry name" value="Multidrug resistance protein D"/>
    <property type="match status" value="1"/>
</dbReference>
<dbReference type="CDD" id="cd17321">
    <property type="entry name" value="MFS_MMR_MDR_like"/>
    <property type="match status" value="1"/>
</dbReference>
<feature type="transmembrane region" description="Helical" evidence="6">
    <location>
        <begin position="444"/>
        <end position="466"/>
    </location>
</feature>
<comment type="caution">
    <text evidence="8">The sequence shown here is derived from an EMBL/GenBank/DDBJ whole genome shotgun (WGS) entry which is preliminary data.</text>
</comment>
<feature type="transmembrane region" description="Helical" evidence="6">
    <location>
        <begin position="278"/>
        <end position="297"/>
    </location>
</feature>
<feature type="region of interest" description="Disordered" evidence="5">
    <location>
        <begin position="473"/>
        <end position="498"/>
    </location>
</feature>
<dbReference type="RefSeq" id="WP_345366182.1">
    <property type="nucleotide sequence ID" value="NZ_BAABHJ010000040.1"/>
</dbReference>
<evidence type="ECO:0000256" key="6">
    <source>
        <dbReference type="SAM" id="Phobius"/>
    </source>
</evidence>
<dbReference type="SUPFAM" id="SSF103473">
    <property type="entry name" value="MFS general substrate transporter"/>
    <property type="match status" value="1"/>
</dbReference>
<feature type="transmembrane region" description="Helical" evidence="6">
    <location>
        <begin position="16"/>
        <end position="38"/>
    </location>
</feature>
<keyword evidence="2 6" id="KW-0812">Transmembrane</keyword>
<evidence type="ECO:0000313" key="9">
    <source>
        <dbReference type="Proteomes" id="UP001500212"/>
    </source>
</evidence>
<sequence length="498" mass="51703">MPAPRPSPDAYNPHRWAALVVTMAATVMDLVDGTVLQVALPSLRGELHASSTQLEWTMAGYTLAFAAGMITSSRLGDRYGRLKVFQGGLAAFVVTSLLTGLATGPAMLVVTRIAQGASASLMVPQVLSMLRVEFPPEEQQKAATVYGLTFSIGGVGAPLLGGVLLNADLFGWGWRPIFFVNVPVGVAAFIGTVLLCRDSRSEHATGIDVPGMLLATTGLLALLYPLVEGRTLGWPWWAFAMMAACPLTLWLFVRYERAAVARRGGALIDPAMLRERSVVGGLTVAVLFFAGAAYPVVLTVHLQSTVGFSPLHTAVTLVPAAVGVGLFSPFATRLRRLGRPLAMTGCLVLATGMGLTTATVVHYGRDLHSWQLIPGLLVGGLGMSMASGVLIATVLAKTPGRHVGSAAGLVNTALQIGAASGVALIGTVYFGLLDGGHPPVRSAAVGLLVVTGLYLLAAPMTLILPAGRLHFTATRPQRPSPREASDAGSGDPAPGPAA</sequence>
<name>A0ABP8TXZ8_9ACTN</name>
<feature type="transmembrane region" description="Helical" evidence="6">
    <location>
        <begin position="408"/>
        <end position="432"/>
    </location>
</feature>
<gene>
    <name evidence="8" type="ORF">GCM10023195_80470</name>
</gene>
<comment type="subcellular location">
    <subcellularLocation>
        <location evidence="1">Cell membrane</location>
        <topology evidence="1">Multi-pass membrane protein</topology>
    </subcellularLocation>
</comment>
<feature type="transmembrane region" description="Helical" evidence="6">
    <location>
        <begin position="144"/>
        <end position="165"/>
    </location>
</feature>
<dbReference type="InterPro" id="IPR011701">
    <property type="entry name" value="MFS"/>
</dbReference>
<accession>A0ABP8TXZ8</accession>
<feature type="transmembrane region" description="Helical" evidence="6">
    <location>
        <begin position="88"/>
        <end position="107"/>
    </location>
</feature>
<dbReference type="InterPro" id="IPR020846">
    <property type="entry name" value="MFS_dom"/>
</dbReference>
<dbReference type="PANTHER" id="PTHR42718:SF39">
    <property type="entry name" value="ACTINORHODIN TRANSPORTER-RELATED"/>
    <property type="match status" value="1"/>
</dbReference>
<evidence type="ECO:0000256" key="2">
    <source>
        <dbReference type="ARBA" id="ARBA00022692"/>
    </source>
</evidence>
<dbReference type="Proteomes" id="UP001500212">
    <property type="component" value="Unassembled WGS sequence"/>
</dbReference>
<dbReference type="InterPro" id="IPR036259">
    <property type="entry name" value="MFS_trans_sf"/>
</dbReference>
<evidence type="ECO:0000313" key="8">
    <source>
        <dbReference type="EMBL" id="GAA4617973.1"/>
    </source>
</evidence>
<feature type="transmembrane region" description="Helical" evidence="6">
    <location>
        <begin position="58"/>
        <end position="76"/>
    </location>
</feature>
<feature type="transmembrane region" description="Helical" evidence="6">
    <location>
        <begin position="376"/>
        <end position="396"/>
    </location>
</feature>
<reference evidence="9" key="1">
    <citation type="journal article" date="2019" name="Int. J. Syst. Evol. Microbiol.">
        <title>The Global Catalogue of Microorganisms (GCM) 10K type strain sequencing project: providing services to taxonomists for standard genome sequencing and annotation.</title>
        <authorList>
            <consortium name="The Broad Institute Genomics Platform"/>
            <consortium name="The Broad Institute Genome Sequencing Center for Infectious Disease"/>
            <person name="Wu L."/>
            <person name="Ma J."/>
        </authorList>
    </citation>
    <scope>NUCLEOTIDE SEQUENCE [LARGE SCALE GENOMIC DNA]</scope>
    <source>
        <strain evidence="9">JCM 17938</strain>
    </source>
</reference>
<dbReference type="EMBL" id="BAABHJ010000040">
    <property type="protein sequence ID" value="GAA4617973.1"/>
    <property type="molecule type" value="Genomic_DNA"/>
</dbReference>
<keyword evidence="3 6" id="KW-1133">Transmembrane helix</keyword>
<feature type="transmembrane region" description="Helical" evidence="6">
    <location>
        <begin position="177"/>
        <end position="195"/>
    </location>
</feature>
<proteinExistence type="predicted"/>
<dbReference type="Gene3D" id="1.20.1250.20">
    <property type="entry name" value="MFS general substrate transporter like domains"/>
    <property type="match status" value="1"/>
</dbReference>
<feature type="transmembrane region" description="Helical" evidence="6">
    <location>
        <begin position="309"/>
        <end position="329"/>
    </location>
</feature>
<feature type="transmembrane region" description="Helical" evidence="6">
    <location>
        <begin position="233"/>
        <end position="253"/>
    </location>
</feature>
<evidence type="ECO:0000256" key="1">
    <source>
        <dbReference type="ARBA" id="ARBA00004651"/>
    </source>
</evidence>
<evidence type="ECO:0000256" key="3">
    <source>
        <dbReference type="ARBA" id="ARBA00022989"/>
    </source>
</evidence>
<keyword evidence="4 6" id="KW-0472">Membrane</keyword>
<evidence type="ECO:0000256" key="5">
    <source>
        <dbReference type="SAM" id="MobiDB-lite"/>
    </source>
</evidence>
<dbReference type="PROSITE" id="PS50850">
    <property type="entry name" value="MFS"/>
    <property type="match status" value="1"/>
</dbReference>
<dbReference type="Pfam" id="PF07690">
    <property type="entry name" value="MFS_1"/>
    <property type="match status" value="1"/>
</dbReference>
<evidence type="ECO:0000259" key="7">
    <source>
        <dbReference type="PROSITE" id="PS50850"/>
    </source>
</evidence>
<keyword evidence="9" id="KW-1185">Reference proteome</keyword>
<feature type="transmembrane region" description="Helical" evidence="6">
    <location>
        <begin position="341"/>
        <end position="364"/>
    </location>
</feature>
<organism evidence="8 9">
    <name type="scientific">Actinoallomurus liliacearum</name>
    <dbReference type="NCBI Taxonomy" id="1080073"/>
    <lineage>
        <taxon>Bacteria</taxon>
        <taxon>Bacillati</taxon>
        <taxon>Actinomycetota</taxon>
        <taxon>Actinomycetes</taxon>
        <taxon>Streptosporangiales</taxon>
        <taxon>Thermomonosporaceae</taxon>
        <taxon>Actinoallomurus</taxon>
    </lineage>
</organism>
<evidence type="ECO:0000256" key="4">
    <source>
        <dbReference type="ARBA" id="ARBA00023136"/>
    </source>
</evidence>
<dbReference type="PANTHER" id="PTHR42718">
    <property type="entry name" value="MAJOR FACILITATOR SUPERFAMILY MULTIDRUG TRANSPORTER MFSC"/>
    <property type="match status" value="1"/>
</dbReference>